<feature type="binding site" evidence="9">
    <location>
        <position position="227"/>
    </location>
    <ligand>
        <name>Mg(2+)</name>
        <dbReference type="ChEBI" id="CHEBI:18420"/>
        <label>2</label>
    </ligand>
</feature>
<comment type="caution">
    <text evidence="12">The sequence shown here is derived from an EMBL/GenBank/DDBJ whole genome shotgun (WGS) entry which is preliminary data.</text>
</comment>
<dbReference type="GO" id="GO:0000287">
    <property type="term" value="F:magnesium ion binding"/>
    <property type="evidence" value="ECO:0007669"/>
    <property type="project" value="UniProtKB-UniRule"/>
</dbReference>
<comment type="function">
    <text evidence="9">Catalyzes the transfer of the phosphoribosyl group of 5-phosphorylribose-1-pyrophosphate (PRPP) to anthranilate to yield N-(5'-phosphoribosyl)-anthranilate (PRA).</text>
</comment>
<dbReference type="Gene3D" id="1.20.970.10">
    <property type="entry name" value="Transferase, Pyrimidine Nucleoside Phosphorylase, Chain C"/>
    <property type="match status" value="1"/>
</dbReference>
<accession>A0A1F7ULV5</accession>
<keyword evidence="9" id="KW-0460">Magnesium</keyword>
<gene>
    <name evidence="9" type="primary">trpD</name>
    <name evidence="12" type="ORF">A3J43_01545</name>
</gene>
<dbReference type="Pfam" id="PF00591">
    <property type="entry name" value="Glycos_transf_3"/>
    <property type="match status" value="1"/>
</dbReference>
<comment type="subunit">
    <text evidence="9">Homodimer.</text>
</comment>
<feature type="domain" description="Glycosyl transferase family 3 N-terminal" evidence="11">
    <location>
        <begin position="5"/>
        <end position="65"/>
    </location>
</feature>
<dbReference type="AlphaFoldDB" id="A0A1F7ULV5"/>
<comment type="pathway">
    <text evidence="1 9">Amino-acid biosynthesis; L-tryptophan biosynthesis; L-tryptophan from chorismate: step 2/5.</text>
</comment>
<comment type="cofactor">
    <cofactor evidence="9">
        <name>Mg(2+)</name>
        <dbReference type="ChEBI" id="CHEBI:18420"/>
    </cofactor>
    <text evidence="9">Binds 2 magnesium ions per monomer.</text>
</comment>
<sequence length="345" mass="36698">MNYSEILTKLISRKDLPLPDSEEVMERIIAGELTPAQIAGLLLVLRMKGETAQELAGFVRSLRKHVVTIPHVSDEVFDTCGTGGDGMRTFNISTATALVVAACGVTVVKHGNRSVSSNCGSADVLEALGVKIDLTPEQAGACLDEAGIVFLFAPLYHPAFARVGPVRKELGVRTIFNFLGPLVNPARPARQIVGVSDVAMLPVIAESLRLLDSAHALVVRSTDGYDELTTTAAAEVYEVSQGALTRYEIDPQEYGFAHATLNDLRGGDAQENAVIVRSVLSGEEGPRLDTVLFNSGAALYTAGRTKDIAGGIALARAAVESGKAIQLLGRFMTVTQSMRKQSTPH</sequence>
<keyword evidence="4 9" id="KW-0808">Transferase</keyword>
<dbReference type="STRING" id="1802397.A3J43_01545"/>
<dbReference type="InterPro" id="IPR036320">
    <property type="entry name" value="Glycosyl_Trfase_fam3_N_dom_sf"/>
</dbReference>
<evidence type="ECO:0000313" key="13">
    <source>
        <dbReference type="Proteomes" id="UP000176604"/>
    </source>
</evidence>
<evidence type="ECO:0000259" key="10">
    <source>
        <dbReference type="Pfam" id="PF00591"/>
    </source>
</evidence>
<dbReference type="GO" id="GO:0004048">
    <property type="term" value="F:anthranilate phosphoribosyltransferase activity"/>
    <property type="evidence" value="ECO:0007669"/>
    <property type="project" value="UniProtKB-UniRule"/>
</dbReference>
<keyword evidence="2 9" id="KW-0028">Amino-acid biosynthesis</keyword>
<dbReference type="InterPro" id="IPR035902">
    <property type="entry name" value="Nuc_phospho_transferase"/>
</dbReference>
<dbReference type="FunFam" id="3.40.1030.10:FF:000002">
    <property type="entry name" value="Anthranilate phosphoribosyltransferase"/>
    <property type="match status" value="1"/>
</dbReference>
<feature type="binding site" evidence="9">
    <location>
        <position position="89"/>
    </location>
    <ligand>
        <name>5-phospho-alpha-D-ribose 1-diphosphate</name>
        <dbReference type="ChEBI" id="CHEBI:58017"/>
    </ligand>
</feature>
<feature type="binding site" evidence="9">
    <location>
        <begin position="109"/>
        <end position="117"/>
    </location>
    <ligand>
        <name>5-phospho-alpha-D-ribose 1-diphosphate</name>
        <dbReference type="ChEBI" id="CHEBI:58017"/>
    </ligand>
</feature>
<evidence type="ECO:0000256" key="6">
    <source>
        <dbReference type="ARBA" id="ARBA00023141"/>
    </source>
</evidence>
<protein>
    <recommendedName>
        <fullName evidence="9">Anthranilate phosphoribosyltransferase</fullName>
        <ecNumber evidence="9">2.4.2.18</ecNumber>
    </recommendedName>
</protein>
<dbReference type="InterPro" id="IPR005940">
    <property type="entry name" value="Anthranilate_Pribosyl_Tfrase"/>
</dbReference>
<dbReference type="Gene3D" id="3.40.1030.10">
    <property type="entry name" value="Nucleoside phosphorylase/phosphoribosyltransferase catalytic domain"/>
    <property type="match status" value="1"/>
</dbReference>
<comment type="caution">
    <text evidence="9">Lacks conserved residue(s) required for the propagation of feature annotation.</text>
</comment>
<organism evidence="12 13">
    <name type="scientific">Candidatus Uhrbacteria bacterium RIFCSPHIGHO2_12_FULL_54_23</name>
    <dbReference type="NCBI Taxonomy" id="1802397"/>
    <lineage>
        <taxon>Bacteria</taxon>
        <taxon>Candidatus Uhriibacteriota</taxon>
    </lineage>
</organism>
<comment type="similarity">
    <text evidence="9">Belongs to the anthranilate phosphoribosyltransferase family.</text>
</comment>
<name>A0A1F7ULV5_9BACT</name>
<evidence type="ECO:0000256" key="5">
    <source>
        <dbReference type="ARBA" id="ARBA00022822"/>
    </source>
</evidence>
<dbReference type="UniPathway" id="UPA00035">
    <property type="reaction ID" value="UER00041"/>
</dbReference>
<feature type="binding site" evidence="9">
    <location>
        <position position="226"/>
    </location>
    <ligand>
        <name>Mg(2+)</name>
        <dbReference type="ChEBI" id="CHEBI:18420"/>
        <label>2</label>
    </ligand>
</feature>
<feature type="binding site" evidence="9">
    <location>
        <position position="81"/>
    </location>
    <ligand>
        <name>anthranilate</name>
        <dbReference type="ChEBI" id="CHEBI:16567"/>
        <label>1</label>
    </ligand>
</feature>
<evidence type="ECO:0000256" key="8">
    <source>
        <dbReference type="ARBA" id="ARBA00061188"/>
    </source>
</evidence>
<dbReference type="GO" id="GO:0000162">
    <property type="term" value="P:L-tryptophan biosynthetic process"/>
    <property type="evidence" value="ECO:0007669"/>
    <property type="project" value="UniProtKB-UniRule"/>
</dbReference>
<reference evidence="12 13" key="1">
    <citation type="journal article" date="2016" name="Nat. Commun.">
        <title>Thousands of microbial genomes shed light on interconnected biogeochemical processes in an aquifer system.</title>
        <authorList>
            <person name="Anantharaman K."/>
            <person name="Brown C.T."/>
            <person name="Hug L.A."/>
            <person name="Sharon I."/>
            <person name="Castelle C.J."/>
            <person name="Probst A.J."/>
            <person name="Thomas B.C."/>
            <person name="Singh A."/>
            <person name="Wilkins M.J."/>
            <person name="Karaoz U."/>
            <person name="Brodie E.L."/>
            <person name="Williams K.H."/>
            <person name="Hubbard S.S."/>
            <person name="Banfield J.F."/>
        </authorList>
    </citation>
    <scope>NUCLEOTIDE SEQUENCE [LARGE SCALE GENOMIC DNA]</scope>
</reference>
<keyword evidence="9" id="KW-0479">Metal-binding</keyword>
<dbReference type="NCBIfam" id="TIGR01245">
    <property type="entry name" value="trpD"/>
    <property type="match status" value="1"/>
</dbReference>
<dbReference type="Proteomes" id="UP000176604">
    <property type="component" value="Unassembled WGS sequence"/>
</dbReference>
<proteinExistence type="inferred from homology"/>
<feature type="binding site" evidence="9">
    <location>
        <begin position="84"/>
        <end position="85"/>
    </location>
    <ligand>
        <name>5-phospho-alpha-D-ribose 1-diphosphate</name>
        <dbReference type="ChEBI" id="CHEBI:58017"/>
    </ligand>
</feature>
<dbReference type="SUPFAM" id="SSF47648">
    <property type="entry name" value="Nucleoside phosphorylase/phosphoribosyltransferase N-terminal domain"/>
    <property type="match status" value="1"/>
</dbReference>
<feature type="binding site" evidence="9">
    <location>
        <position position="167"/>
    </location>
    <ligand>
        <name>anthranilate</name>
        <dbReference type="ChEBI" id="CHEBI:16567"/>
        <label>2</label>
    </ligand>
</feature>
<dbReference type="GO" id="GO:0005829">
    <property type="term" value="C:cytosol"/>
    <property type="evidence" value="ECO:0007669"/>
    <property type="project" value="TreeGrafter"/>
</dbReference>
<dbReference type="PANTHER" id="PTHR43285:SF2">
    <property type="entry name" value="ANTHRANILATE PHOSPHORIBOSYLTRANSFERASE"/>
    <property type="match status" value="1"/>
</dbReference>
<dbReference type="InterPro" id="IPR017459">
    <property type="entry name" value="Glycosyl_Trfase_fam3_N_dom"/>
</dbReference>
<dbReference type="PANTHER" id="PTHR43285">
    <property type="entry name" value="ANTHRANILATE PHOSPHORIBOSYLTRANSFERASE"/>
    <property type="match status" value="1"/>
</dbReference>
<feature type="binding site" evidence="9">
    <location>
        <position position="227"/>
    </location>
    <ligand>
        <name>Mg(2+)</name>
        <dbReference type="ChEBI" id="CHEBI:18420"/>
        <label>1</label>
    </ligand>
</feature>
<dbReference type="SUPFAM" id="SSF52418">
    <property type="entry name" value="Nucleoside phosphorylase/phosphoribosyltransferase catalytic domain"/>
    <property type="match status" value="1"/>
</dbReference>
<dbReference type="HAMAP" id="MF_00211">
    <property type="entry name" value="TrpD"/>
    <property type="match status" value="1"/>
</dbReference>
<feature type="binding site" evidence="9">
    <location>
        <position position="81"/>
    </location>
    <ligand>
        <name>5-phospho-alpha-D-ribose 1-diphosphate</name>
        <dbReference type="ChEBI" id="CHEBI:58017"/>
    </ligand>
</feature>
<feature type="binding site" evidence="9">
    <location>
        <begin position="91"/>
        <end position="94"/>
    </location>
    <ligand>
        <name>5-phospho-alpha-D-ribose 1-diphosphate</name>
        <dbReference type="ChEBI" id="CHEBI:58017"/>
    </ligand>
</feature>
<comment type="catalytic activity">
    <reaction evidence="7 9">
        <text>N-(5-phospho-beta-D-ribosyl)anthranilate + diphosphate = 5-phospho-alpha-D-ribose 1-diphosphate + anthranilate</text>
        <dbReference type="Rhea" id="RHEA:11768"/>
        <dbReference type="ChEBI" id="CHEBI:16567"/>
        <dbReference type="ChEBI" id="CHEBI:18277"/>
        <dbReference type="ChEBI" id="CHEBI:33019"/>
        <dbReference type="ChEBI" id="CHEBI:58017"/>
        <dbReference type="EC" id="2.4.2.18"/>
    </reaction>
</comment>
<evidence type="ECO:0000256" key="2">
    <source>
        <dbReference type="ARBA" id="ARBA00022605"/>
    </source>
</evidence>
<evidence type="ECO:0000256" key="3">
    <source>
        <dbReference type="ARBA" id="ARBA00022676"/>
    </source>
</evidence>
<feature type="binding site" evidence="9">
    <location>
        <position position="93"/>
    </location>
    <ligand>
        <name>Mg(2+)</name>
        <dbReference type="ChEBI" id="CHEBI:18420"/>
        <label>1</label>
    </ligand>
</feature>
<evidence type="ECO:0000256" key="1">
    <source>
        <dbReference type="ARBA" id="ARBA00004907"/>
    </source>
</evidence>
<feature type="binding site" evidence="9">
    <location>
        <position position="121"/>
    </location>
    <ligand>
        <name>5-phospho-alpha-D-ribose 1-diphosphate</name>
        <dbReference type="ChEBI" id="CHEBI:58017"/>
    </ligand>
</feature>
<evidence type="ECO:0000259" key="11">
    <source>
        <dbReference type="Pfam" id="PF02885"/>
    </source>
</evidence>
<dbReference type="Pfam" id="PF02885">
    <property type="entry name" value="Glycos_trans_3N"/>
    <property type="match status" value="1"/>
</dbReference>
<keyword evidence="5 9" id="KW-0822">Tryptophan biosynthesis</keyword>
<dbReference type="InterPro" id="IPR000312">
    <property type="entry name" value="Glycosyl_Trfase_fam3"/>
</dbReference>
<evidence type="ECO:0000313" key="12">
    <source>
        <dbReference type="EMBL" id="OGL79251.1"/>
    </source>
</evidence>
<dbReference type="EMBL" id="MGEF01000014">
    <property type="protein sequence ID" value="OGL79251.1"/>
    <property type="molecule type" value="Genomic_DNA"/>
</dbReference>
<feature type="domain" description="Glycosyl transferase family 3" evidence="10">
    <location>
        <begin position="75"/>
        <end position="324"/>
    </location>
</feature>
<keyword evidence="3 9" id="KW-0328">Glycosyltransferase</keyword>
<dbReference type="EC" id="2.4.2.18" evidence="9"/>
<keyword evidence="6 9" id="KW-0057">Aromatic amino acid biosynthesis</keyword>
<comment type="similarity">
    <text evidence="8">In the C-terminal section; belongs to the anthranilate phosphoribosyltransferase family.</text>
</comment>
<feature type="binding site" evidence="9">
    <location>
        <position position="112"/>
    </location>
    <ligand>
        <name>anthranilate</name>
        <dbReference type="ChEBI" id="CHEBI:16567"/>
        <label>1</label>
    </ligand>
</feature>
<evidence type="ECO:0000256" key="4">
    <source>
        <dbReference type="ARBA" id="ARBA00022679"/>
    </source>
</evidence>
<evidence type="ECO:0000256" key="9">
    <source>
        <dbReference type="HAMAP-Rule" id="MF_00211"/>
    </source>
</evidence>
<evidence type="ECO:0000256" key="7">
    <source>
        <dbReference type="ARBA" id="ARBA00052328"/>
    </source>
</evidence>